<feature type="domain" description="Transposase IS4-like" evidence="2">
    <location>
        <begin position="15"/>
        <end position="112"/>
    </location>
</feature>
<name>A0ABX7THM2_STRCY</name>
<protein>
    <submittedName>
        <fullName evidence="3">Transposase DDE domain protein</fullName>
    </submittedName>
</protein>
<dbReference type="Pfam" id="PF01609">
    <property type="entry name" value="DDE_Tnp_1"/>
    <property type="match status" value="1"/>
</dbReference>
<dbReference type="InterPro" id="IPR002559">
    <property type="entry name" value="Transposase_11"/>
</dbReference>
<gene>
    <name evidence="3" type="ORF">S1361_01310</name>
</gene>
<dbReference type="PANTHER" id="PTHR30007:SF1">
    <property type="entry name" value="BLR1914 PROTEIN"/>
    <property type="match status" value="1"/>
</dbReference>
<sequence length="118" mass="13686">MAEVRVPRRGGGHPRTRPDALSADKAYSSRRIRIYLRRRQIPHSIPKKKDQVGHRLARGPAGGRPPSFDRAAYKRRNEVERMINRLKGFRAVATRYDKRAYVFHGTVTVAAIRLWLRD</sequence>
<evidence type="ECO:0000313" key="3">
    <source>
        <dbReference type="EMBL" id="QTD95959.1"/>
    </source>
</evidence>
<reference evidence="3 4" key="1">
    <citation type="submission" date="2021-03" db="EMBL/GenBank/DDBJ databases">
        <title>Complete genome sequence of Streptomyces cyanogenus S136, producer of anticancer angucycline landomycin A.</title>
        <authorList>
            <person name="Hrab P."/>
            <person name="Ruckert C."/>
            <person name="Busche T."/>
            <person name="Ostash I."/>
            <person name="Kalinowski J."/>
            <person name="Fedorenko V."/>
            <person name="Yushchuk O."/>
            <person name="Ostash B."/>
        </authorList>
    </citation>
    <scope>NUCLEOTIDE SEQUENCE [LARGE SCALE GENOMIC DNA]</scope>
    <source>
        <strain evidence="3 4">S136</strain>
    </source>
</reference>
<evidence type="ECO:0000256" key="1">
    <source>
        <dbReference type="SAM" id="MobiDB-lite"/>
    </source>
</evidence>
<keyword evidence="4" id="KW-1185">Reference proteome</keyword>
<feature type="region of interest" description="Disordered" evidence="1">
    <location>
        <begin position="43"/>
        <end position="73"/>
    </location>
</feature>
<evidence type="ECO:0000259" key="2">
    <source>
        <dbReference type="Pfam" id="PF01609"/>
    </source>
</evidence>
<accession>A0ABX7THM2</accession>
<feature type="region of interest" description="Disordered" evidence="1">
    <location>
        <begin position="1"/>
        <end position="25"/>
    </location>
</feature>
<evidence type="ECO:0000313" key="4">
    <source>
        <dbReference type="Proteomes" id="UP000663908"/>
    </source>
</evidence>
<dbReference type="Proteomes" id="UP000663908">
    <property type="component" value="Chromosome"/>
</dbReference>
<dbReference type="PANTHER" id="PTHR30007">
    <property type="entry name" value="PHP DOMAIN PROTEIN"/>
    <property type="match status" value="1"/>
</dbReference>
<proteinExistence type="predicted"/>
<dbReference type="EMBL" id="CP071839">
    <property type="protein sequence ID" value="QTD95959.1"/>
    <property type="molecule type" value="Genomic_DNA"/>
</dbReference>
<organism evidence="3 4">
    <name type="scientific">Streptomyces cyanogenus</name>
    <dbReference type="NCBI Taxonomy" id="80860"/>
    <lineage>
        <taxon>Bacteria</taxon>
        <taxon>Bacillati</taxon>
        <taxon>Actinomycetota</taxon>
        <taxon>Actinomycetes</taxon>
        <taxon>Kitasatosporales</taxon>
        <taxon>Streptomycetaceae</taxon>
        <taxon>Streptomyces</taxon>
    </lineage>
</organism>